<dbReference type="PROSITE" id="PS50014">
    <property type="entry name" value="BROMODOMAIN_2"/>
    <property type="match status" value="1"/>
</dbReference>
<proteinExistence type="predicted"/>
<dbReference type="PROSITE" id="PS50097">
    <property type="entry name" value="BTB"/>
    <property type="match status" value="1"/>
</dbReference>
<feature type="domain" description="Bromo" evidence="4">
    <location>
        <begin position="308"/>
        <end position="373"/>
    </location>
</feature>
<dbReference type="GO" id="GO:0005634">
    <property type="term" value="C:nucleus"/>
    <property type="evidence" value="ECO:0007669"/>
    <property type="project" value="TreeGrafter"/>
</dbReference>
<feature type="region of interest" description="Disordered" evidence="3">
    <location>
        <begin position="196"/>
        <end position="277"/>
    </location>
</feature>
<evidence type="ECO:0000256" key="3">
    <source>
        <dbReference type="SAM" id="MobiDB-lite"/>
    </source>
</evidence>
<feature type="compositionally biased region" description="Polar residues" evidence="3">
    <location>
        <begin position="196"/>
        <end position="209"/>
    </location>
</feature>
<evidence type="ECO:0000259" key="5">
    <source>
        <dbReference type="PROSITE" id="PS50097"/>
    </source>
</evidence>
<gene>
    <name evidence="6" type="ORF">JX265_000271</name>
</gene>
<dbReference type="GO" id="GO:0006355">
    <property type="term" value="P:regulation of DNA-templated transcription"/>
    <property type="evidence" value="ECO:0007669"/>
    <property type="project" value="TreeGrafter"/>
</dbReference>
<dbReference type="AlphaFoldDB" id="A0A9Q0AWP6"/>
<evidence type="ECO:0000256" key="2">
    <source>
        <dbReference type="PROSITE-ProRule" id="PRU00035"/>
    </source>
</evidence>
<protein>
    <submittedName>
        <fullName evidence="6">Uncharacterized protein</fullName>
    </submittedName>
</protein>
<keyword evidence="7" id="KW-1185">Reference proteome</keyword>
<dbReference type="SUPFAM" id="SSF47370">
    <property type="entry name" value="Bromodomain"/>
    <property type="match status" value="1"/>
</dbReference>
<dbReference type="InterPro" id="IPR036427">
    <property type="entry name" value="Bromodomain-like_sf"/>
</dbReference>
<dbReference type="SUPFAM" id="SSF54695">
    <property type="entry name" value="POZ domain"/>
    <property type="match status" value="1"/>
</dbReference>
<dbReference type="Pfam" id="PF00439">
    <property type="entry name" value="Bromodomain"/>
    <property type="match status" value="1"/>
</dbReference>
<dbReference type="Gene3D" id="1.20.920.10">
    <property type="entry name" value="Bromodomain-like"/>
    <property type="match status" value="1"/>
</dbReference>
<dbReference type="PANTHER" id="PTHR22880">
    <property type="entry name" value="FALZ-RELATED BROMODOMAIN-CONTAINING PROTEINS"/>
    <property type="match status" value="1"/>
</dbReference>
<dbReference type="Gene3D" id="3.30.710.10">
    <property type="entry name" value="Potassium Channel Kv1.1, Chain A"/>
    <property type="match status" value="1"/>
</dbReference>
<feature type="compositionally biased region" description="Basic and acidic residues" evidence="3">
    <location>
        <begin position="213"/>
        <end position="226"/>
    </location>
</feature>
<keyword evidence="1 2" id="KW-0103">Bromodomain</keyword>
<reference evidence="6" key="1">
    <citation type="submission" date="2021-03" db="EMBL/GenBank/DDBJ databases">
        <title>Revisited historic fungal species revealed as producer of novel bioactive compounds through whole genome sequencing and comparative genomics.</title>
        <authorList>
            <person name="Vignolle G.A."/>
            <person name="Hochenegger N."/>
            <person name="Mach R.L."/>
            <person name="Mach-Aigner A.R."/>
            <person name="Javad Rahimi M."/>
            <person name="Salim K.A."/>
            <person name="Chan C.M."/>
            <person name="Lim L.B.L."/>
            <person name="Cai F."/>
            <person name="Druzhinina I.S."/>
            <person name="U'Ren J.M."/>
            <person name="Derntl C."/>
        </authorList>
    </citation>
    <scope>NUCLEOTIDE SEQUENCE</scope>
    <source>
        <strain evidence="6">TUCIM 5799</strain>
    </source>
</reference>
<dbReference type="SMART" id="SM00297">
    <property type="entry name" value="BROMO"/>
    <property type="match status" value="1"/>
</dbReference>
<evidence type="ECO:0000313" key="7">
    <source>
        <dbReference type="Proteomes" id="UP000829685"/>
    </source>
</evidence>
<dbReference type="InterPro" id="IPR001487">
    <property type="entry name" value="Bromodomain"/>
</dbReference>
<dbReference type="EMBL" id="JAFIMR010000001">
    <property type="protein sequence ID" value="KAI1881445.1"/>
    <property type="molecule type" value="Genomic_DNA"/>
</dbReference>
<dbReference type="InterPro" id="IPR000210">
    <property type="entry name" value="BTB/POZ_dom"/>
</dbReference>
<comment type="caution">
    <text evidence="6">The sequence shown here is derived from an EMBL/GenBank/DDBJ whole genome shotgun (WGS) entry which is preliminary data.</text>
</comment>
<sequence>MASESHEGTKFSWLEPHPLFAIVLVGPDETPFGIQKDFLCAKSKHYREYFSGQSEQQLESIIKLPETSAEVFGLAQSFLYTGKFCSESETLPGYDVLIAVWKLGDQLGIEGLCEEALEAMTECRRLTHSIPATPLLVQVWKDTPEGSDIRKLLLTWAAEYIRSSESRSEFSKSLPQEVLSELVVAMSHLNSTPVIQVSSTSSADGTTQRKNVHYLDADEDDHVRREKAAKHRYSDAGPGGSAEEDQKSKPGRKPGPRTSLPNIKHVKSRKTSLNFSGDFQPTKEQKLNFCADLLMRMLSGFWTRLVGPFREAVKPVEDGVPDYLDKVTKPMDLGTVKSKMDNKEYNDEEEFLADIRQIFENCFTYWTSKDPMWATCVKFQKTFEEKYAGMNKWIAKMDGDEAV</sequence>
<evidence type="ECO:0000313" key="6">
    <source>
        <dbReference type="EMBL" id="KAI1881445.1"/>
    </source>
</evidence>
<dbReference type="PRINTS" id="PR00503">
    <property type="entry name" value="BROMODOMAIN"/>
</dbReference>
<evidence type="ECO:0000256" key="1">
    <source>
        <dbReference type="ARBA" id="ARBA00023117"/>
    </source>
</evidence>
<dbReference type="GO" id="GO:0000785">
    <property type="term" value="C:chromatin"/>
    <property type="evidence" value="ECO:0007669"/>
    <property type="project" value="TreeGrafter"/>
</dbReference>
<dbReference type="Pfam" id="PF00651">
    <property type="entry name" value="BTB"/>
    <property type="match status" value="1"/>
</dbReference>
<organism evidence="6 7">
    <name type="scientific">Neoarthrinium moseri</name>
    <dbReference type="NCBI Taxonomy" id="1658444"/>
    <lineage>
        <taxon>Eukaryota</taxon>
        <taxon>Fungi</taxon>
        <taxon>Dikarya</taxon>
        <taxon>Ascomycota</taxon>
        <taxon>Pezizomycotina</taxon>
        <taxon>Sordariomycetes</taxon>
        <taxon>Xylariomycetidae</taxon>
        <taxon>Amphisphaeriales</taxon>
        <taxon>Apiosporaceae</taxon>
        <taxon>Neoarthrinium</taxon>
    </lineage>
</organism>
<name>A0A9Q0AWP6_9PEZI</name>
<dbReference type="InterPro" id="IPR011333">
    <property type="entry name" value="SKP1/BTB/POZ_sf"/>
</dbReference>
<dbReference type="InterPro" id="IPR050935">
    <property type="entry name" value="Bromo_chromatin_reader"/>
</dbReference>
<feature type="domain" description="BTB" evidence="5">
    <location>
        <begin position="20"/>
        <end position="88"/>
    </location>
</feature>
<evidence type="ECO:0000259" key="4">
    <source>
        <dbReference type="PROSITE" id="PS50014"/>
    </source>
</evidence>
<dbReference type="Proteomes" id="UP000829685">
    <property type="component" value="Unassembled WGS sequence"/>
</dbReference>
<dbReference type="GO" id="GO:0006338">
    <property type="term" value="P:chromatin remodeling"/>
    <property type="evidence" value="ECO:0007669"/>
    <property type="project" value="TreeGrafter"/>
</dbReference>
<dbReference type="PANTHER" id="PTHR22880:SF225">
    <property type="entry name" value="BROMODOMAIN-CONTAINING PROTEIN BET-1-RELATED"/>
    <property type="match status" value="1"/>
</dbReference>
<accession>A0A9Q0AWP6</accession>